<dbReference type="GeneID" id="59254747"/>
<proteinExistence type="inferred from homology"/>
<evidence type="ECO:0000256" key="2">
    <source>
        <dbReference type="ARBA" id="ARBA00022692"/>
    </source>
</evidence>
<keyword evidence="3 7" id="KW-1133">Transmembrane helix</keyword>
<feature type="transmembrane region" description="Helical" evidence="7">
    <location>
        <begin position="54"/>
        <end position="75"/>
    </location>
</feature>
<protein>
    <submittedName>
        <fullName evidence="9">Putative polyketide synthase protein</fullName>
    </submittedName>
</protein>
<feature type="region of interest" description="Disordered" evidence="6">
    <location>
        <begin position="263"/>
        <end position="306"/>
    </location>
</feature>
<organism evidence="9 10">
    <name type="scientific">Botrytis fragariae</name>
    <dbReference type="NCBI Taxonomy" id="1964551"/>
    <lineage>
        <taxon>Eukaryota</taxon>
        <taxon>Fungi</taxon>
        <taxon>Dikarya</taxon>
        <taxon>Ascomycota</taxon>
        <taxon>Pezizomycotina</taxon>
        <taxon>Leotiomycetes</taxon>
        <taxon>Helotiales</taxon>
        <taxon>Sclerotiniaceae</taxon>
        <taxon>Botrytis</taxon>
    </lineage>
</organism>
<feature type="compositionally biased region" description="Polar residues" evidence="6">
    <location>
        <begin position="272"/>
        <end position="281"/>
    </location>
</feature>
<name>A0A8H6ENA9_9HELO</name>
<dbReference type="InterPro" id="IPR049326">
    <property type="entry name" value="Rhodopsin_dom_fungi"/>
</dbReference>
<gene>
    <name evidence="9" type="ORF">Bfra_000610</name>
</gene>
<evidence type="ECO:0000259" key="8">
    <source>
        <dbReference type="Pfam" id="PF20684"/>
    </source>
</evidence>
<evidence type="ECO:0000256" key="1">
    <source>
        <dbReference type="ARBA" id="ARBA00004141"/>
    </source>
</evidence>
<reference evidence="9 10" key="1">
    <citation type="journal article" date="2020" name="Phytopathology">
        <title>A high-quality genome resource of Botrytis fragariae, a new and rapidly spreading fungal pathogen causing strawberry gray mold in the U.S.A.</title>
        <authorList>
            <person name="Wu Y."/>
            <person name="Saski C.A."/>
            <person name="Schnabel G."/>
            <person name="Xiao S."/>
            <person name="Hu M."/>
        </authorList>
    </citation>
    <scope>NUCLEOTIDE SEQUENCE [LARGE SCALE GENOMIC DNA]</scope>
    <source>
        <strain evidence="9 10">BVB16</strain>
    </source>
</reference>
<dbReference type="InterPro" id="IPR052337">
    <property type="entry name" value="SAT4-like"/>
</dbReference>
<evidence type="ECO:0000256" key="7">
    <source>
        <dbReference type="SAM" id="Phobius"/>
    </source>
</evidence>
<dbReference type="AlphaFoldDB" id="A0A8H6ENA9"/>
<dbReference type="EMBL" id="JABFCT010000002">
    <property type="protein sequence ID" value="KAF5878444.1"/>
    <property type="molecule type" value="Genomic_DNA"/>
</dbReference>
<evidence type="ECO:0000256" key="3">
    <source>
        <dbReference type="ARBA" id="ARBA00022989"/>
    </source>
</evidence>
<comment type="caution">
    <text evidence="9">The sequence shown here is derived from an EMBL/GenBank/DDBJ whole genome shotgun (WGS) entry which is preliminary data.</text>
</comment>
<feature type="domain" description="Rhodopsin" evidence="8">
    <location>
        <begin position="36"/>
        <end position="179"/>
    </location>
</feature>
<feature type="transmembrane region" description="Helical" evidence="7">
    <location>
        <begin position="15"/>
        <end position="34"/>
    </location>
</feature>
<feature type="transmembrane region" description="Helical" evidence="7">
    <location>
        <begin position="131"/>
        <end position="152"/>
    </location>
</feature>
<comment type="subcellular location">
    <subcellularLocation>
        <location evidence="1">Membrane</location>
        <topology evidence="1">Multi-pass membrane protein</topology>
    </subcellularLocation>
</comment>
<dbReference type="PANTHER" id="PTHR33048:SF47">
    <property type="entry name" value="INTEGRAL MEMBRANE PROTEIN-RELATED"/>
    <property type="match status" value="1"/>
</dbReference>
<keyword evidence="4 7" id="KW-0472">Membrane</keyword>
<feature type="transmembrane region" description="Helical" evidence="7">
    <location>
        <begin position="95"/>
        <end position="119"/>
    </location>
</feature>
<keyword evidence="2 7" id="KW-0812">Transmembrane</keyword>
<evidence type="ECO:0000256" key="6">
    <source>
        <dbReference type="SAM" id="MobiDB-lite"/>
    </source>
</evidence>
<evidence type="ECO:0000256" key="5">
    <source>
        <dbReference type="ARBA" id="ARBA00038359"/>
    </source>
</evidence>
<evidence type="ECO:0000313" key="10">
    <source>
        <dbReference type="Proteomes" id="UP000531561"/>
    </source>
</evidence>
<dbReference type="RefSeq" id="XP_037197388.1">
    <property type="nucleotide sequence ID" value="XM_037331055.1"/>
</dbReference>
<evidence type="ECO:0000256" key="4">
    <source>
        <dbReference type="ARBA" id="ARBA00023136"/>
    </source>
</evidence>
<keyword evidence="10" id="KW-1185">Reference proteome</keyword>
<evidence type="ECO:0000313" key="9">
    <source>
        <dbReference type="EMBL" id="KAF5878444.1"/>
    </source>
</evidence>
<dbReference type="Proteomes" id="UP000531561">
    <property type="component" value="Unassembled WGS sequence"/>
</dbReference>
<dbReference type="OrthoDB" id="5022096at2759"/>
<dbReference type="GO" id="GO:0016020">
    <property type="term" value="C:membrane"/>
    <property type="evidence" value="ECO:0007669"/>
    <property type="project" value="UniProtKB-SubCell"/>
</dbReference>
<dbReference type="Pfam" id="PF20684">
    <property type="entry name" value="Fung_rhodopsin"/>
    <property type="match status" value="1"/>
</dbReference>
<sequence length="325" mass="36328">MSSQGLSSYPPDDSIGYKVIVTLSITFGLAIITLSMRMYSRIRIVKHVGWDDWAIILATLAGLVNLIFNSLNIHYGGGRHQKYLDKEQIIQTVKYSNLAMLPFIFCTCLTKFSVAFMVLRITTEKWVKYWMLALVLSLFLINGAGVVIILGFCKPASAYWDITIHNAKCWDTEVLTVASNIQGACSVGRVVVYSNEEFGGDSSWNNINTIVWTLLEENIGLTATNLPALGSYRKIFQEKLKTSSSIRYLIRITTSGFKSVNKGYYPSKRSGKNQSSDSQVEMANVDDGRKKSGPQMSPRDGDRSLNKDFINFNTVNIDGSVREAY</sequence>
<comment type="similarity">
    <text evidence="5">Belongs to the SAT4 family.</text>
</comment>
<dbReference type="PANTHER" id="PTHR33048">
    <property type="entry name" value="PTH11-LIKE INTEGRAL MEMBRANE PROTEIN (AFU_ORTHOLOGUE AFUA_5G11245)"/>
    <property type="match status" value="1"/>
</dbReference>
<accession>A0A8H6ENA9</accession>